<evidence type="ECO:0000313" key="2">
    <source>
        <dbReference type="Proteomes" id="UP001328107"/>
    </source>
</evidence>
<dbReference type="AlphaFoldDB" id="A0AAN5DFS3"/>
<sequence>GRRLVPRLFINQLNIQLSQNIANQQSHRFLTASSAVSTKGDTNQFFVRCRGIPLSVKENEVSAFLGGKGIKRVDLKQLSIGEAVIECEDEE</sequence>
<dbReference type="Proteomes" id="UP001328107">
    <property type="component" value="Unassembled WGS sequence"/>
</dbReference>
<proteinExistence type="predicted"/>
<feature type="non-terminal residue" evidence="1">
    <location>
        <position position="1"/>
    </location>
</feature>
<feature type="non-terminal residue" evidence="1">
    <location>
        <position position="91"/>
    </location>
</feature>
<organism evidence="1 2">
    <name type="scientific">Pristionchus mayeri</name>
    <dbReference type="NCBI Taxonomy" id="1317129"/>
    <lineage>
        <taxon>Eukaryota</taxon>
        <taxon>Metazoa</taxon>
        <taxon>Ecdysozoa</taxon>
        <taxon>Nematoda</taxon>
        <taxon>Chromadorea</taxon>
        <taxon>Rhabditida</taxon>
        <taxon>Rhabditina</taxon>
        <taxon>Diplogasteromorpha</taxon>
        <taxon>Diplogasteroidea</taxon>
        <taxon>Neodiplogasteridae</taxon>
        <taxon>Pristionchus</taxon>
    </lineage>
</organism>
<evidence type="ECO:0000313" key="1">
    <source>
        <dbReference type="EMBL" id="GMR62156.1"/>
    </source>
</evidence>
<gene>
    <name evidence="1" type="ORF">PMAYCL1PPCAC_32351</name>
</gene>
<protein>
    <submittedName>
        <fullName evidence="1">Uncharacterized protein</fullName>
    </submittedName>
</protein>
<name>A0AAN5DFS3_9BILA</name>
<reference evidence="2" key="1">
    <citation type="submission" date="2022-10" db="EMBL/GenBank/DDBJ databases">
        <title>Genome assembly of Pristionchus species.</title>
        <authorList>
            <person name="Yoshida K."/>
            <person name="Sommer R.J."/>
        </authorList>
    </citation>
    <scope>NUCLEOTIDE SEQUENCE [LARGE SCALE GENOMIC DNA]</scope>
    <source>
        <strain evidence="2">RS5460</strain>
    </source>
</reference>
<comment type="caution">
    <text evidence="1">The sequence shown here is derived from an EMBL/GenBank/DDBJ whole genome shotgun (WGS) entry which is preliminary data.</text>
</comment>
<accession>A0AAN5DFS3</accession>
<keyword evidence="2" id="KW-1185">Reference proteome</keyword>
<dbReference type="EMBL" id="BTRK01000006">
    <property type="protein sequence ID" value="GMR62156.1"/>
    <property type="molecule type" value="Genomic_DNA"/>
</dbReference>